<dbReference type="RefSeq" id="WP_148354706.1">
    <property type="nucleotide sequence ID" value="NZ_JBHSBF010000032.1"/>
</dbReference>
<dbReference type="OrthoDB" id="9996248at2"/>
<proteinExistence type="predicted"/>
<dbReference type="Proteomes" id="UP000322634">
    <property type="component" value="Unassembled WGS sequence"/>
</dbReference>
<feature type="chain" id="PRO_5022942447" description="Secreted protein" evidence="1">
    <location>
        <begin position="29"/>
        <end position="142"/>
    </location>
</feature>
<accession>A0A5D0TW43</accession>
<keyword evidence="1" id="KW-0732">Signal</keyword>
<evidence type="ECO:0000256" key="1">
    <source>
        <dbReference type="SAM" id="SignalP"/>
    </source>
</evidence>
<gene>
    <name evidence="2" type="ORF">FXF65_36915</name>
</gene>
<dbReference type="EMBL" id="VSFF01000015">
    <property type="protein sequence ID" value="TYC09089.1"/>
    <property type="molecule type" value="Genomic_DNA"/>
</dbReference>
<name>A0A5D0TW43_9ACTN</name>
<evidence type="ECO:0008006" key="4">
    <source>
        <dbReference type="Google" id="ProtNLM"/>
    </source>
</evidence>
<evidence type="ECO:0000313" key="2">
    <source>
        <dbReference type="EMBL" id="TYC09089.1"/>
    </source>
</evidence>
<comment type="caution">
    <text evidence="2">The sequence shown here is derived from an EMBL/GenBank/DDBJ whole genome shotgun (WGS) entry which is preliminary data.</text>
</comment>
<keyword evidence="3" id="KW-1185">Reference proteome</keyword>
<organism evidence="2 3">
    <name type="scientific">Actinomadura syzygii</name>
    <dbReference type="NCBI Taxonomy" id="1427538"/>
    <lineage>
        <taxon>Bacteria</taxon>
        <taxon>Bacillati</taxon>
        <taxon>Actinomycetota</taxon>
        <taxon>Actinomycetes</taxon>
        <taxon>Streptosporangiales</taxon>
        <taxon>Thermomonosporaceae</taxon>
        <taxon>Actinomadura</taxon>
    </lineage>
</organism>
<evidence type="ECO:0000313" key="3">
    <source>
        <dbReference type="Proteomes" id="UP000322634"/>
    </source>
</evidence>
<dbReference type="AlphaFoldDB" id="A0A5D0TW43"/>
<feature type="signal peptide" evidence="1">
    <location>
        <begin position="1"/>
        <end position="28"/>
    </location>
</feature>
<reference evidence="2 3" key="1">
    <citation type="submission" date="2019-08" db="EMBL/GenBank/DDBJ databases">
        <title>Actinomadura sp. nov. CYP1-5 isolated from mountain soil.</title>
        <authorList>
            <person name="Songsumanus A."/>
            <person name="Kuncharoen N."/>
            <person name="Kudo T."/>
            <person name="Yuki M."/>
            <person name="Igarashi Y."/>
            <person name="Tanasupawat S."/>
        </authorList>
    </citation>
    <scope>NUCLEOTIDE SEQUENCE [LARGE SCALE GENOMIC DNA]</scope>
    <source>
        <strain evidence="2 3">GKU157</strain>
    </source>
</reference>
<protein>
    <recommendedName>
        <fullName evidence="4">Secreted protein</fullName>
    </recommendedName>
</protein>
<sequence length="142" mass="16016">MIGKRFVFCTAAIAMTAASFAVTPNASAGTSTGSTLATVTKQRDIRAMACRNGKASTDLWSPRGLNVGVDKKWRCDGRGGYNGSFFWGKRDDHVWVVYRINWESGRRTQKKMVWRRKKPYTYKGARSVYLRACDSSGCGRWW</sequence>